<comment type="caution">
    <text evidence="1">The sequence shown here is derived from an EMBL/GenBank/DDBJ whole genome shotgun (WGS) entry which is preliminary data.</text>
</comment>
<accession>A0A1F2PE02</accession>
<dbReference type="AlphaFoldDB" id="A0A1F2PE02"/>
<evidence type="ECO:0000313" key="1">
    <source>
        <dbReference type="EMBL" id="OFV69255.1"/>
    </source>
</evidence>
<dbReference type="Proteomes" id="UP000176244">
    <property type="component" value="Unassembled WGS sequence"/>
</dbReference>
<organism evidence="1 2">
    <name type="scientific">Acetobacterium wieringae</name>
    <dbReference type="NCBI Taxonomy" id="52694"/>
    <lineage>
        <taxon>Bacteria</taxon>
        <taxon>Bacillati</taxon>
        <taxon>Bacillota</taxon>
        <taxon>Clostridia</taxon>
        <taxon>Eubacteriales</taxon>
        <taxon>Eubacteriaceae</taxon>
        <taxon>Acetobacterium</taxon>
    </lineage>
</organism>
<name>A0A1F2PE02_9FIRM</name>
<gene>
    <name evidence="1" type="ORF">ACWI_32990</name>
</gene>
<sequence>MDLWYYLDLINYKQEKEYWENQRKAVAMLKGIL</sequence>
<proteinExistence type="predicted"/>
<protein>
    <submittedName>
        <fullName evidence="1">Uncharacterized protein</fullName>
    </submittedName>
</protein>
<reference evidence="1 2" key="1">
    <citation type="submission" date="2015-09" db="EMBL/GenBank/DDBJ databases">
        <title>Genome sequence of Acetobacterium wieringae DSM 1911.</title>
        <authorList>
            <person name="Poehlein A."/>
            <person name="Bengelsdorf F.R."/>
            <person name="Schiel-Bengelsdorf B."/>
            <person name="Duerre P."/>
            <person name="Daniel R."/>
        </authorList>
    </citation>
    <scope>NUCLEOTIDE SEQUENCE [LARGE SCALE GENOMIC DNA]</scope>
    <source>
        <strain evidence="1 2">DSM 1911</strain>
    </source>
</reference>
<dbReference type="STRING" id="52694.ACWI_32990"/>
<evidence type="ECO:0000313" key="2">
    <source>
        <dbReference type="Proteomes" id="UP000176244"/>
    </source>
</evidence>
<dbReference type="EMBL" id="LKEU01000043">
    <property type="protein sequence ID" value="OFV69255.1"/>
    <property type="molecule type" value="Genomic_DNA"/>
</dbReference>